<dbReference type="SUPFAM" id="SSF55785">
    <property type="entry name" value="PYP-like sensor domain (PAS domain)"/>
    <property type="match status" value="1"/>
</dbReference>
<dbReference type="CDD" id="cd00130">
    <property type="entry name" value="PAS"/>
    <property type="match status" value="1"/>
</dbReference>
<dbReference type="PRINTS" id="PR01590">
    <property type="entry name" value="HTHFIS"/>
</dbReference>
<evidence type="ECO:0000256" key="4">
    <source>
        <dbReference type="ARBA" id="ARBA00023125"/>
    </source>
</evidence>
<evidence type="ECO:0000313" key="9">
    <source>
        <dbReference type="Proteomes" id="UP000789833"/>
    </source>
</evidence>
<evidence type="ECO:0000313" key="8">
    <source>
        <dbReference type="EMBL" id="CAG9621962.1"/>
    </source>
</evidence>
<dbReference type="RefSeq" id="WP_230502009.1">
    <property type="nucleotide sequence ID" value="NZ_CAKJTJ010000015.1"/>
</dbReference>
<dbReference type="PANTHER" id="PTHR32071:SF74">
    <property type="entry name" value="TRANSCRIPTIONAL ACTIVATOR ROCR"/>
    <property type="match status" value="1"/>
</dbReference>
<evidence type="ECO:0000256" key="2">
    <source>
        <dbReference type="ARBA" id="ARBA00022840"/>
    </source>
</evidence>
<dbReference type="InterPro" id="IPR003593">
    <property type="entry name" value="AAA+_ATPase"/>
</dbReference>
<organism evidence="8 9">
    <name type="scientific">Sutcliffiella rhizosphaerae</name>
    <dbReference type="NCBI Taxonomy" id="2880967"/>
    <lineage>
        <taxon>Bacteria</taxon>
        <taxon>Bacillati</taxon>
        <taxon>Bacillota</taxon>
        <taxon>Bacilli</taxon>
        <taxon>Bacillales</taxon>
        <taxon>Bacillaceae</taxon>
        <taxon>Sutcliffiella</taxon>
    </lineage>
</organism>
<dbReference type="EMBL" id="CAKJTJ010000015">
    <property type="protein sequence ID" value="CAG9621962.1"/>
    <property type="molecule type" value="Genomic_DNA"/>
</dbReference>
<dbReference type="NCBIfam" id="TIGR00229">
    <property type="entry name" value="sensory_box"/>
    <property type="match status" value="1"/>
</dbReference>
<keyword evidence="9" id="KW-1185">Reference proteome</keyword>
<keyword evidence="2" id="KW-0067">ATP-binding</keyword>
<dbReference type="PROSITE" id="PS00676">
    <property type="entry name" value="SIGMA54_INTERACT_2"/>
    <property type="match status" value="1"/>
</dbReference>
<evidence type="ECO:0000259" key="7">
    <source>
        <dbReference type="PROSITE" id="PS50112"/>
    </source>
</evidence>
<keyword evidence="3" id="KW-0805">Transcription regulation</keyword>
<dbReference type="InterPro" id="IPR035965">
    <property type="entry name" value="PAS-like_dom_sf"/>
</dbReference>
<reference evidence="8 9" key="1">
    <citation type="submission" date="2021-10" db="EMBL/GenBank/DDBJ databases">
        <authorList>
            <person name="Criscuolo A."/>
        </authorList>
    </citation>
    <scope>NUCLEOTIDE SEQUENCE [LARGE SCALE GENOMIC DNA]</scope>
    <source>
        <strain evidence="9">CIP 111883</strain>
    </source>
</reference>
<dbReference type="Gene3D" id="3.30.450.20">
    <property type="entry name" value="PAS domain"/>
    <property type="match status" value="1"/>
</dbReference>
<dbReference type="InterPro" id="IPR002078">
    <property type="entry name" value="Sigma_54_int"/>
</dbReference>
<dbReference type="Pfam" id="PF02954">
    <property type="entry name" value="HTH_8"/>
    <property type="match status" value="1"/>
</dbReference>
<dbReference type="PROSITE" id="PS50112">
    <property type="entry name" value="PAS"/>
    <property type="match status" value="1"/>
</dbReference>
<dbReference type="PROSITE" id="PS00675">
    <property type="entry name" value="SIGMA54_INTERACT_1"/>
    <property type="match status" value="1"/>
</dbReference>
<dbReference type="InterPro" id="IPR027417">
    <property type="entry name" value="P-loop_NTPase"/>
</dbReference>
<evidence type="ECO:0000256" key="3">
    <source>
        <dbReference type="ARBA" id="ARBA00023015"/>
    </source>
</evidence>
<dbReference type="Proteomes" id="UP000789833">
    <property type="component" value="Unassembled WGS sequence"/>
</dbReference>
<dbReference type="Gene3D" id="1.10.10.60">
    <property type="entry name" value="Homeodomain-like"/>
    <property type="match status" value="1"/>
</dbReference>
<protein>
    <submittedName>
        <fullName evidence="8">Arginine utilization regulatory protein RocR</fullName>
    </submittedName>
</protein>
<keyword evidence="4" id="KW-0238">DNA-binding</keyword>
<dbReference type="CDD" id="cd00009">
    <property type="entry name" value="AAA"/>
    <property type="match status" value="1"/>
</dbReference>
<keyword evidence="1" id="KW-0547">Nucleotide-binding</keyword>
<dbReference type="PROSITE" id="PS50045">
    <property type="entry name" value="SIGMA54_INTERACT_4"/>
    <property type="match status" value="1"/>
</dbReference>
<dbReference type="InterPro" id="IPR002197">
    <property type="entry name" value="HTH_Fis"/>
</dbReference>
<accession>A0ABN8AD38</accession>
<dbReference type="Pfam" id="PF25601">
    <property type="entry name" value="AAA_lid_14"/>
    <property type="match status" value="1"/>
</dbReference>
<evidence type="ECO:0000256" key="1">
    <source>
        <dbReference type="ARBA" id="ARBA00022741"/>
    </source>
</evidence>
<dbReference type="PROSITE" id="PS00688">
    <property type="entry name" value="SIGMA54_INTERACT_3"/>
    <property type="match status" value="1"/>
</dbReference>
<dbReference type="InterPro" id="IPR013767">
    <property type="entry name" value="PAS_fold"/>
</dbReference>
<dbReference type="SUPFAM" id="SSF52540">
    <property type="entry name" value="P-loop containing nucleoside triphosphate hydrolases"/>
    <property type="match status" value="1"/>
</dbReference>
<dbReference type="Gene3D" id="3.40.50.300">
    <property type="entry name" value="P-loop containing nucleotide triphosphate hydrolases"/>
    <property type="match status" value="1"/>
</dbReference>
<keyword evidence="5" id="KW-0804">Transcription</keyword>
<gene>
    <name evidence="8" type="primary">rocR</name>
    <name evidence="8" type="ORF">BACCIP111883_02753</name>
</gene>
<proteinExistence type="predicted"/>
<dbReference type="PANTHER" id="PTHR32071">
    <property type="entry name" value="TRANSCRIPTIONAL REGULATORY PROTEIN"/>
    <property type="match status" value="1"/>
</dbReference>
<dbReference type="InterPro" id="IPR009057">
    <property type="entry name" value="Homeodomain-like_sf"/>
</dbReference>
<dbReference type="InterPro" id="IPR058031">
    <property type="entry name" value="AAA_lid_NorR"/>
</dbReference>
<evidence type="ECO:0000256" key="5">
    <source>
        <dbReference type="ARBA" id="ARBA00023163"/>
    </source>
</evidence>
<dbReference type="InterPro" id="IPR025944">
    <property type="entry name" value="Sigma_54_int_dom_CS"/>
</dbReference>
<dbReference type="InterPro" id="IPR025943">
    <property type="entry name" value="Sigma_54_int_dom_ATP-bd_2"/>
</dbReference>
<dbReference type="Gene3D" id="1.10.8.60">
    <property type="match status" value="1"/>
</dbReference>
<feature type="domain" description="PAS" evidence="7">
    <location>
        <begin position="8"/>
        <end position="56"/>
    </location>
</feature>
<name>A0ABN8AD38_9BACI</name>
<sequence length="459" mass="51359">MNQTQPLSKEMIIAILDGIDEAIHAVDQNGYSIYYNRVAANYDGMKQEEVLGKHILSVFPSLTEQTSTLLKVLKTKKAIYHQKQRYENQNGQILETVNTTIPIMSGESLLGAVEIAKNYGQLKLLSHKLMDLQSKVYKTSTTNIEATFEIPYSLKDFITDDKECLQIITQSKLFAASSLPIVIFGETGTGKEIIAQGIHKESPRKLAPFIAQNCGAIPETLLESILFGTTKGSYTGATERAGLFEMANGGTLFLDEMNSMSKELQAKLLRVLEDGFIRRVGGTSSLRVDVRIITAMNESPEKCVEDGKLRSDLYYRLNTCSIHIPPLRNRPKDVSLLIHHFLTQQSQKNIQPEVEELLKSYTWPGNVRELLNTLEYLSLVSKDEAISFCHLPSKFQNTSVKKKDGRNSSLKSILQQTEEKLINEALVKTDGNVLQAAKLLDVPRQTLQYKLTKIKSAGK</sequence>
<comment type="caution">
    <text evidence="8">The sequence shown here is derived from an EMBL/GenBank/DDBJ whole genome shotgun (WGS) entry which is preliminary data.</text>
</comment>
<feature type="domain" description="Sigma-54 factor interaction" evidence="6">
    <location>
        <begin position="157"/>
        <end position="379"/>
    </location>
</feature>
<evidence type="ECO:0000259" key="6">
    <source>
        <dbReference type="PROSITE" id="PS50045"/>
    </source>
</evidence>
<dbReference type="Pfam" id="PF00158">
    <property type="entry name" value="Sigma54_activat"/>
    <property type="match status" value="1"/>
</dbReference>
<dbReference type="InterPro" id="IPR025662">
    <property type="entry name" value="Sigma_54_int_dom_ATP-bd_1"/>
</dbReference>
<dbReference type="SMART" id="SM00382">
    <property type="entry name" value="AAA"/>
    <property type="match status" value="1"/>
</dbReference>
<dbReference type="SUPFAM" id="SSF46689">
    <property type="entry name" value="Homeodomain-like"/>
    <property type="match status" value="1"/>
</dbReference>
<dbReference type="InterPro" id="IPR000014">
    <property type="entry name" value="PAS"/>
</dbReference>
<dbReference type="Pfam" id="PF00989">
    <property type="entry name" value="PAS"/>
    <property type="match status" value="1"/>
</dbReference>